<dbReference type="Pfam" id="PF02785">
    <property type="entry name" value="Biotin_carb_C"/>
    <property type="match status" value="1"/>
</dbReference>
<feature type="domain" description="Biotin carboxylation" evidence="6">
    <location>
        <begin position="1"/>
        <end position="339"/>
    </location>
</feature>
<dbReference type="PROSITE" id="PS50975">
    <property type="entry name" value="ATP_GRASP"/>
    <property type="match status" value="1"/>
</dbReference>
<keyword evidence="4" id="KW-0092">Biotin</keyword>
<dbReference type="AlphaFoldDB" id="A0A382CGA7"/>
<evidence type="ECO:0000313" key="7">
    <source>
        <dbReference type="EMBL" id="SVB25080.1"/>
    </source>
</evidence>
<dbReference type="PANTHER" id="PTHR48095">
    <property type="entry name" value="PYRUVATE CARBOXYLASE SUBUNIT A"/>
    <property type="match status" value="1"/>
</dbReference>
<gene>
    <name evidence="7" type="ORF">METZ01_LOCUS177934</name>
</gene>
<dbReference type="InterPro" id="IPR011761">
    <property type="entry name" value="ATP-grasp"/>
</dbReference>
<dbReference type="InterPro" id="IPR005479">
    <property type="entry name" value="CPAse_ATP-bd"/>
</dbReference>
<accession>A0A382CGA7</accession>
<dbReference type="InterPro" id="IPR051602">
    <property type="entry name" value="ACC_Biotin_Carboxylase"/>
</dbReference>
<dbReference type="GO" id="GO:0016874">
    <property type="term" value="F:ligase activity"/>
    <property type="evidence" value="ECO:0007669"/>
    <property type="project" value="UniProtKB-KW"/>
</dbReference>
<evidence type="ECO:0000256" key="4">
    <source>
        <dbReference type="ARBA" id="ARBA00023267"/>
    </source>
</evidence>
<dbReference type="InterPro" id="IPR005482">
    <property type="entry name" value="Biotin_COase_C"/>
</dbReference>
<dbReference type="PROSITE" id="PS00867">
    <property type="entry name" value="CPSASE_2"/>
    <property type="match status" value="1"/>
</dbReference>
<proteinExistence type="predicted"/>
<evidence type="ECO:0000256" key="1">
    <source>
        <dbReference type="ARBA" id="ARBA00022598"/>
    </source>
</evidence>
<dbReference type="InterPro" id="IPR011764">
    <property type="entry name" value="Biotin_carboxylation_dom"/>
</dbReference>
<dbReference type="FunFam" id="3.30.1490.20:FF:000003">
    <property type="entry name" value="acetyl-CoA carboxylase isoform X1"/>
    <property type="match status" value="1"/>
</dbReference>
<dbReference type="GO" id="GO:0046872">
    <property type="term" value="F:metal ion binding"/>
    <property type="evidence" value="ECO:0007669"/>
    <property type="project" value="InterPro"/>
</dbReference>
<dbReference type="EMBL" id="UINC01034359">
    <property type="protein sequence ID" value="SVB25080.1"/>
    <property type="molecule type" value="Genomic_DNA"/>
</dbReference>
<evidence type="ECO:0000256" key="2">
    <source>
        <dbReference type="ARBA" id="ARBA00022741"/>
    </source>
</evidence>
<evidence type="ECO:0008006" key="8">
    <source>
        <dbReference type="Google" id="ProtNLM"/>
    </source>
</evidence>
<keyword evidence="2" id="KW-0547">Nucleotide-binding</keyword>
<dbReference type="Gene3D" id="3.30.470.20">
    <property type="entry name" value="ATP-grasp fold, B domain"/>
    <property type="match status" value="1"/>
</dbReference>
<feature type="non-terminal residue" evidence="7">
    <location>
        <position position="1"/>
    </location>
</feature>
<dbReference type="Gene3D" id="3.30.1490.20">
    <property type="entry name" value="ATP-grasp fold, A domain"/>
    <property type="match status" value="1"/>
</dbReference>
<dbReference type="SMART" id="SM00878">
    <property type="entry name" value="Biotin_carb_C"/>
    <property type="match status" value="1"/>
</dbReference>
<dbReference type="InterPro" id="IPR011054">
    <property type="entry name" value="Rudment_hybrid_motif"/>
</dbReference>
<dbReference type="PROSITE" id="PS00866">
    <property type="entry name" value="CPSASE_1"/>
    <property type="match status" value="1"/>
</dbReference>
<organism evidence="7">
    <name type="scientific">marine metagenome</name>
    <dbReference type="NCBI Taxonomy" id="408172"/>
    <lineage>
        <taxon>unclassified sequences</taxon>
        <taxon>metagenomes</taxon>
        <taxon>ecological metagenomes</taxon>
    </lineage>
</organism>
<sequence>GPSSKIIGSMGNKLSAKEIVKGFGIPTLPGSDDPVTSNAHKIAKEIGFPLMIKAASGGGGKGMRVVESLSELDQSLEITSSEAMNNFGDPSVYLEKYLNSPRHIEVQILGDRHGNIIHLGDRDCSVQRRNQKILEEAPALGIESSIKEKIFKSCIEMCREIGYESAGTFEFLFQDNEFFFIEMNTRLQVEHPVTESITGLDLVKLQLRVARGEELKVKQKDVIFSGHAIECRINAEHPRTFLPSPGKVTDYHQPGGIGVRVDSHLYNNYKIPPFYDSLIAKIICSANDREDARVRLARALDEMFISGIDTNLELHRDLVMDKNFIEGGMDINYLEKNYRIKL</sequence>
<dbReference type="InterPro" id="IPR013815">
    <property type="entry name" value="ATP_grasp_subdomain_1"/>
</dbReference>
<evidence type="ECO:0000256" key="3">
    <source>
        <dbReference type="ARBA" id="ARBA00022840"/>
    </source>
</evidence>
<dbReference type="SUPFAM" id="SSF56059">
    <property type="entry name" value="Glutathione synthetase ATP-binding domain-like"/>
    <property type="match status" value="1"/>
</dbReference>
<dbReference type="PROSITE" id="PS50979">
    <property type="entry name" value="BC"/>
    <property type="match status" value="1"/>
</dbReference>
<protein>
    <recommendedName>
        <fullName evidence="8">ATP-grasp domain-containing protein</fullName>
    </recommendedName>
</protein>
<feature type="domain" description="ATP-grasp" evidence="5">
    <location>
        <begin position="17"/>
        <end position="211"/>
    </location>
</feature>
<keyword evidence="3" id="KW-0067">ATP-binding</keyword>
<dbReference type="PANTHER" id="PTHR48095:SF2">
    <property type="entry name" value="BIOTIN CARBOXYLASE, CHLOROPLASTIC"/>
    <property type="match status" value="1"/>
</dbReference>
<dbReference type="SUPFAM" id="SSF51246">
    <property type="entry name" value="Rudiment single hybrid motif"/>
    <property type="match status" value="1"/>
</dbReference>
<keyword evidence="1" id="KW-0436">Ligase</keyword>
<dbReference type="GO" id="GO:0005524">
    <property type="term" value="F:ATP binding"/>
    <property type="evidence" value="ECO:0007669"/>
    <property type="project" value="UniProtKB-KW"/>
</dbReference>
<evidence type="ECO:0000259" key="6">
    <source>
        <dbReference type="PROSITE" id="PS50979"/>
    </source>
</evidence>
<name>A0A382CGA7_9ZZZZ</name>
<dbReference type="Pfam" id="PF02786">
    <property type="entry name" value="CPSase_L_D2"/>
    <property type="match status" value="1"/>
</dbReference>
<reference evidence="7" key="1">
    <citation type="submission" date="2018-05" db="EMBL/GenBank/DDBJ databases">
        <authorList>
            <person name="Lanie J.A."/>
            <person name="Ng W.-L."/>
            <person name="Kazmierczak K.M."/>
            <person name="Andrzejewski T.M."/>
            <person name="Davidsen T.M."/>
            <person name="Wayne K.J."/>
            <person name="Tettelin H."/>
            <person name="Glass J.I."/>
            <person name="Rusch D."/>
            <person name="Podicherti R."/>
            <person name="Tsui H.-C.T."/>
            <person name="Winkler M.E."/>
        </authorList>
    </citation>
    <scope>NUCLEOTIDE SEQUENCE</scope>
</reference>
<evidence type="ECO:0000259" key="5">
    <source>
        <dbReference type="PROSITE" id="PS50975"/>
    </source>
</evidence>